<name>A0AAQ4EHC0_AMBAM</name>
<accession>A0AAQ4EHC0</accession>
<sequence length="101" mass="11398">MLCGCKNDFPPPELGQLLLPGDWNILLRGSDPYIRDWIIKRVCDVATSKNCETEGCPVGKCELDKEKSTRSCVCNAEGLTDDCKVKQRRRKNVKMLKPNLT</sequence>
<evidence type="ECO:0000313" key="2">
    <source>
        <dbReference type="Proteomes" id="UP001321473"/>
    </source>
</evidence>
<protein>
    <submittedName>
        <fullName evidence="1">Uncharacterized protein</fullName>
    </submittedName>
</protein>
<organism evidence="1 2">
    <name type="scientific">Amblyomma americanum</name>
    <name type="common">Lone star tick</name>
    <dbReference type="NCBI Taxonomy" id="6943"/>
    <lineage>
        <taxon>Eukaryota</taxon>
        <taxon>Metazoa</taxon>
        <taxon>Ecdysozoa</taxon>
        <taxon>Arthropoda</taxon>
        <taxon>Chelicerata</taxon>
        <taxon>Arachnida</taxon>
        <taxon>Acari</taxon>
        <taxon>Parasitiformes</taxon>
        <taxon>Ixodida</taxon>
        <taxon>Ixodoidea</taxon>
        <taxon>Ixodidae</taxon>
        <taxon>Amblyomminae</taxon>
        <taxon>Amblyomma</taxon>
    </lineage>
</organism>
<gene>
    <name evidence="1" type="ORF">V5799_011334</name>
</gene>
<dbReference type="AlphaFoldDB" id="A0AAQ4EHC0"/>
<reference evidence="1 2" key="1">
    <citation type="journal article" date="2023" name="Arcadia Sci">
        <title>De novo assembly of a long-read Amblyomma americanum tick genome.</title>
        <authorList>
            <person name="Chou S."/>
            <person name="Poskanzer K.E."/>
            <person name="Rollins M."/>
            <person name="Thuy-Boun P.S."/>
        </authorList>
    </citation>
    <scope>NUCLEOTIDE SEQUENCE [LARGE SCALE GENOMIC DNA]</scope>
    <source>
        <strain evidence="1">F_SG_1</strain>
        <tissue evidence="1">Salivary glands</tissue>
    </source>
</reference>
<dbReference type="EMBL" id="JARKHS020015759">
    <property type="protein sequence ID" value="KAK8774136.1"/>
    <property type="molecule type" value="Genomic_DNA"/>
</dbReference>
<keyword evidence="2" id="KW-1185">Reference proteome</keyword>
<proteinExistence type="predicted"/>
<comment type="caution">
    <text evidence="1">The sequence shown here is derived from an EMBL/GenBank/DDBJ whole genome shotgun (WGS) entry which is preliminary data.</text>
</comment>
<evidence type="ECO:0000313" key="1">
    <source>
        <dbReference type="EMBL" id="KAK8774136.1"/>
    </source>
</evidence>
<dbReference type="Proteomes" id="UP001321473">
    <property type="component" value="Unassembled WGS sequence"/>
</dbReference>